<evidence type="ECO:0000256" key="4">
    <source>
        <dbReference type="SAM" id="MobiDB-lite"/>
    </source>
</evidence>
<keyword evidence="1" id="KW-0805">Transcription regulation</keyword>
<dbReference type="RefSeq" id="WP_021245315.1">
    <property type="nucleotide sequence ID" value="NZ_KQ130471.1"/>
</dbReference>
<evidence type="ECO:0000256" key="2">
    <source>
        <dbReference type="ARBA" id="ARBA00023125"/>
    </source>
</evidence>
<dbReference type="PANTHER" id="PTHR30136">
    <property type="entry name" value="HELIX-TURN-HELIX TRANSCRIPTIONAL REGULATOR, ICLR FAMILY"/>
    <property type="match status" value="1"/>
</dbReference>
<dbReference type="GO" id="GO:0003700">
    <property type="term" value="F:DNA-binding transcription factor activity"/>
    <property type="evidence" value="ECO:0007669"/>
    <property type="project" value="TreeGrafter"/>
</dbReference>
<dbReference type="EMBL" id="ATIB01000069">
    <property type="protein sequence ID" value="EQB00492.1"/>
    <property type="molecule type" value="Genomic_DNA"/>
</dbReference>
<dbReference type="eggNOG" id="COG1414">
    <property type="taxonomic scope" value="Bacteria"/>
</dbReference>
<dbReference type="InterPro" id="IPR014757">
    <property type="entry name" value="Tscrpt_reg_IclR_C"/>
</dbReference>
<dbReference type="SUPFAM" id="SSF55781">
    <property type="entry name" value="GAF domain-like"/>
    <property type="match status" value="1"/>
</dbReference>
<dbReference type="Pfam" id="PF01614">
    <property type="entry name" value="IclR_C"/>
    <property type="match status" value="1"/>
</dbReference>
<dbReference type="InterPro" id="IPR005471">
    <property type="entry name" value="Tscrpt_reg_IclR_N"/>
</dbReference>
<evidence type="ECO:0000256" key="3">
    <source>
        <dbReference type="ARBA" id="ARBA00023163"/>
    </source>
</evidence>
<reference evidence="7 8" key="1">
    <citation type="journal article" date="2013" name="Genome Announc.">
        <title>Draft Genome Sequence of a Hexachlorocyclohexane-Degrading Bacterium, Sphingobium baderi Strain LL03T.</title>
        <authorList>
            <person name="Kaur J."/>
            <person name="Verma H."/>
            <person name="Tripathi C."/>
            <person name="Khurana J.P."/>
            <person name="Lal R."/>
        </authorList>
    </citation>
    <scope>NUCLEOTIDE SEQUENCE [LARGE SCALE GENOMIC DNA]</scope>
    <source>
        <strain evidence="7 8">LL03</strain>
    </source>
</reference>
<feature type="region of interest" description="Disordered" evidence="4">
    <location>
        <begin position="1"/>
        <end position="27"/>
    </location>
</feature>
<dbReference type="SUPFAM" id="SSF46785">
    <property type="entry name" value="Winged helix' DNA-binding domain"/>
    <property type="match status" value="1"/>
</dbReference>
<evidence type="ECO:0000313" key="8">
    <source>
        <dbReference type="Proteomes" id="UP000015524"/>
    </source>
</evidence>
<keyword evidence="2" id="KW-0238">DNA-binding</keyword>
<dbReference type="Gene3D" id="1.10.10.10">
    <property type="entry name" value="Winged helix-like DNA-binding domain superfamily/Winged helix DNA-binding domain"/>
    <property type="match status" value="1"/>
</dbReference>
<evidence type="ECO:0000313" key="7">
    <source>
        <dbReference type="EMBL" id="EQB00492.1"/>
    </source>
</evidence>
<dbReference type="InterPro" id="IPR050707">
    <property type="entry name" value="HTH_MetabolicPath_Reg"/>
</dbReference>
<evidence type="ECO:0000256" key="1">
    <source>
        <dbReference type="ARBA" id="ARBA00023015"/>
    </source>
</evidence>
<sequence>MEIVMPSKREPSDTEAELTEVGMDGDSDSSAGRQFIWALARGLDVLRAFRVNDPPLSNQELAKRTGFPRPTISRITHTLTELGYLTYHERYGCYELGGGALVLGHIARANFNPLERIRPAMLRLAELSNANVGIGGRDRLEMNYLEVVHGPSRISLRFEVGSKVPILSTAMGRAYLAAAPEEEVALLLKQLRKTSRDDPDAPQRIVDNARNELHRLGFCSSIGDWNDDIHGVAAPIMAPDMGGLLAINVGAPAYLMPKTKMLNEIGPELAKTAAEISEIFGQFHGATEFRPVGRGRPSRTRGVAPEEATTPTTKPARGGRMSKKAPA</sequence>
<dbReference type="GO" id="GO:0003677">
    <property type="term" value="F:DNA binding"/>
    <property type="evidence" value="ECO:0007669"/>
    <property type="project" value="UniProtKB-KW"/>
</dbReference>
<dbReference type="PROSITE" id="PS51077">
    <property type="entry name" value="HTH_ICLR"/>
    <property type="match status" value="1"/>
</dbReference>
<dbReference type="AlphaFoldDB" id="T0GIE5"/>
<dbReference type="Gene3D" id="3.30.450.40">
    <property type="match status" value="1"/>
</dbReference>
<comment type="caution">
    <text evidence="7">The sequence shown here is derived from an EMBL/GenBank/DDBJ whole genome shotgun (WGS) entry which is preliminary data.</text>
</comment>
<feature type="region of interest" description="Disordered" evidence="4">
    <location>
        <begin position="288"/>
        <end position="327"/>
    </location>
</feature>
<dbReference type="InterPro" id="IPR036388">
    <property type="entry name" value="WH-like_DNA-bd_sf"/>
</dbReference>
<evidence type="ECO:0008006" key="9">
    <source>
        <dbReference type="Google" id="ProtNLM"/>
    </source>
</evidence>
<keyword evidence="3" id="KW-0804">Transcription</keyword>
<protein>
    <recommendedName>
        <fullName evidence="9">IclR family transcriptional regulator</fullName>
    </recommendedName>
</protein>
<accession>T0GIE5</accession>
<feature type="compositionally biased region" description="Acidic residues" evidence="4">
    <location>
        <begin position="13"/>
        <end position="27"/>
    </location>
</feature>
<evidence type="ECO:0000259" key="5">
    <source>
        <dbReference type="PROSITE" id="PS51077"/>
    </source>
</evidence>
<dbReference type="PROSITE" id="PS51078">
    <property type="entry name" value="ICLR_ED"/>
    <property type="match status" value="1"/>
</dbReference>
<dbReference type="PATRIC" id="fig|1114964.3.peg.2583"/>
<organism evidence="7 8">
    <name type="scientific">Sphingobium baderi LL03</name>
    <dbReference type="NCBI Taxonomy" id="1114964"/>
    <lineage>
        <taxon>Bacteria</taxon>
        <taxon>Pseudomonadati</taxon>
        <taxon>Pseudomonadota</taxon>
        <taxon>Alphaproteobacteria</taxon>
        <taxon>Sphingomonadales</taxon>
        <taxon>Sphingomonadaceae</taxon>
        <taxon>Sphingobium</taxon>
    </lineage>
</organism>
<dbReference type="InterPro" id="IPR029016">
    <property type="entry name" value="GAF-like_dom_sf"/>
</dbReference>
<gene>
    <name evidence="7" type="ORF">L485_13205</name>
</gene>
<dbReference type="PANTHER" id="PTHR30136:SF33">
    <property type="entry name" value="TRANSCRIPTIONAL REGULATORY PROTEIN"/>
    <property type="match status" value="1"/>
</dbReference>
<feature type="domain" description="HTH iclR-type" evidence="5">
    <location>
        <begin position="36"/>
        <end position="98"/>
    </location>
</feature>
<feature type="domain" description="IclR-ED" evidence="6">
    <location>
        <begin position="99"/>
        <end position="282"/>
    </location>
</feature>
<evidence type="ECO:0000259" key="6">
    <source>
        <dbReference type="PROSITE" id="PS51078"/>
    </source>
</evidence>
<proteinExistence type="predicted"/>
<dbReference type="InterPro" id="IPR036390">
    <property type="entry name" value="WH_DNA-bd_sf"/>
</dbReference>
<keyword evidence="8" id="KW-1185">Reference proteome</keyword>
<dbReference type="GO" id="GO:0045892">
    <property type="term" value="P:negative regulation of DNA-templated transcription"/>
    <property type="evidence" value="ECO:0007669"/>
    <property type="project" value="TreeGrafter"/>
</dbReference>
<dbReference type="Proteomes" id="UP000015524">
    <property type="component" value="Unassembled WGS sequence"/>
</dbReference>
<dbReference type="SMART" id="SM00346">
    <property type="entry name" value="HTH_ICLR"/>
    <property type="match status" value="1"/>
</dbReference>
<dbReference type="Pfam" id="PF09339">
    <property type="entry name" value="HTH_IclR"/>
    <property type="match status" value="1"/>
</dbReference>
<name>T0GIE5_9SPHN</name>